<dbReference type="InterPro" id="IPR001296">
    <property type="entry name" value="Glyco_trans_1"/>
</dbReference>
<dbReference type="eggNOG" id="COG0438">
    <property type="taxonomic scope" value="Bacteria"/>
</dbReference>
<dbReference type="GO" id="GO:0016757">
    <property type="term" value="F:glycosyltransferase activity"/>
    <property type="evidence" value="ECO:0007669"/>
    <property type="project" value="UniProtKB-KW"/>
</dbReference>
<dbReference type="PANTHER" id="PTHR46401">
    <property type="entry name" value="GLYCOSYLTRANSFERASE WBBK-RELATED"/>
    <property type="match status" value="1"/>
</dbReference>
<keyword evidence="1 3" id="KW-0808">Transferase</keyword>
<protein>
    <submittedName>
        <fullName evidence="3">Mannosyltransferase</fullName>
    </submittedName>
</protein>
<dbReference type="STRING" id="313628.LNTAR_03104"/>
<evidence type="ECO:0000313" key="3">
    <source>
        <dbReference type="EMBL" id="EDM25183.1"/>
    </source>
</evidence>
<evidence type="ECO:0000256" key="1">
    <source>
        <dbReference type="ARBA" id="ARBA00022679"/>
    </source>
</evidence>
<feature type="domain" description="Glycosyl transferase family 1" evidence="2">
    <location>
        <begin position="183"/>
        <end position="318"/>
    </location>
</feature>
<accession>A6DT08</accession>
<dbReference type="PANTHER" id="PTHR46401:SF2">
    <property type="entry name" value="GLYCOSYLTRANSFERASE WBBK-RELATED"/>
    <property type="match status" value="1"/>
</dbReference>
<evidence type="ECO:0000259" key="2">
    <source>
        <dbReference type="Pfam" id="PF00534"/>
    </source>
</evidence>
<dbReference type="AlphaFoldDB" id="A6DT08"/>
<keyword evidence="4" id="KW-1185">Reference proteome</keyword>
<proteinExistence type="predicted"/>
<evidence type="ECO:0000313" key="4">
    <source>
        <dbReference type="Proteomes" id="UP000004947"/>
    </source>
</evidence>
<gene>
    <name evidence="3" type="ORF">LNTAR_03104</name>
</gene>
<dbReference type="CDD" id="cd03809">
    <property type="entry name" value="GT4_MtfB-like"/>
    <property type="match status" value="1"/>
</dbReference>
<dbReference type="Gene3D" id="3.40.50.2000">
    <property type="entry name" value="Glycogen Phosphorylase B"/>
    <property type="match status" value="2"/>
</dbReference>
<sequence length="359" mass="40513">MRIAYDVSILEGNELTGVEKLAFNLFSKMWLLGVAHQHILICRERPQCLVNLPGNCCVVETGKAHLWRWFRLRKALKLEGVDAFVSGVTNLTLPIKGLKMYPYAHECQWLYDTNEGGFGKHKFLFQMSTRLASRIITNSHSTAKDITMELKLDRKVDVISPSYDESVLIPSDKNRAQVLKELSLEDGDYYLFVSSIRPKKNIDLLLEAFSKTPNERLLLVGKVLYPEIPEKAKLLGLTNVHFLGYVKDEDVSVLYDNAKAFLYVSKNEGFGLPILEAYAHGCPVIVSRDGSIPEVAGDAAVYIDGDDADELGKVLQGFKRDVDFTQKSATILKKYDWSQSAQKYLEILEKDYAGYSINN</sequence>
<dbReference type="RefSeq" id="WP_007280958.1">
    <property type="nucleotide sequence ID" value="NZ_ABCK01000034.1"/>
</dbReference>
<name>A6DT08_9BACT</name>
<dbReference type="Proteomes" id="UP000004947">
    <property type="component" value="Unassembled WGS sequence"/>
</dbReference>
<organism evidence="3 4">
    <name type="scientific">Lentisphaera araneosa HTCC2155</name>
    <dbReference type="NCBI Taxonomy" id="313628"/>
    <lineage>
        <taxon>Bacteria</taxon>
        <taxon>Pseudomonadati</taxon>
        <taxon>Lentisphaerota</taxon>
        <taxon>Lentisphaeria</taxon>
        <taxon>Lentisphaerales</taxon>
        <taxon>Lentisphaeraceae</taxon>
        <taxon>Lentisphaera</taxon>
    </lineage>
</organism>
<keyword evidence="3" id="KW-0328">Glycosyltransferase</keyword>
<dbReference type="Pfam" id="PF00534">
    <property type="entry name" value="Glycos_transf_1"/>
    <property type="match status" value="1"/>
</dbReference>
<reference evidence="3 4" key="1">
    <citation type="journal article" date="2010" name="J. Bacteriol.">
        <title>Genome sequence of Lentisphaera araneosa HTCC2155T, the type species of the order Lentisphaerales in the phylum Lentisphaerae.</title>
        <authorList>
            <person name="Thrash J.C."/>
            <person name="Cho J.C."/>
            <person name="Vergin K.L."/>
            <person name="Morris R.M."/>
            <person name="Giovannoni S.J."/>
        </authorList>
    </citation>
    <scope>NUCLEOTIDE SEQUENCE [LARGE SCALE GENOMIC DNA]</scope>
    <source>
        <strain evidence="3 4">HTCC2155</strain>
    </source>
</reference>
<dbReference type="SUPFAM" id="SSF53756">
    <property type="entry name" value="UDP-Glycosyltransferase/glycogen phosphorylase"/>
    <property type="match status" value="1"/>
</dbReference>
<dbReference type="EMBL" id="ABCK01000034">
    <property type="protein sequence ID" value="EDM25183.1"/>
    <property type="molecule type" value="Genomic_DNA"/>
</dbReference>
<comment type="caution">
    <text evidence="3">The sequence shown here is derived from an EMBL/GenBank/DDBJ whole genome shotgun (WGS) entry which is preliminary data.</text>
</comment>
<dbReference type="OrthoDB" id="9769555at2"/>